<feature type="repeat" description="TPR" evidence="2">
    <location>
        <begin position="793"/>
        <end position="826"/>
    </location>
</feature>
<keyword evidence="2" id="KW-0802">TPR repeat</keyword>
<feature type="repeat" description="TPR" evidence="2">
    <location>
        <begin position="759"/>
        <end position="792"/>
    </location>
</feature>
<dbReference type="CDD" id="cd16148">
    <property type="entry name" value="sulfatase_like"/>
    <property type="match status" value="1"/>
</dbReference>
<dbReference type="PANTHER" id="PTHR42693">
    <property type="entry name" value="ARYLSULFATASE FAMILY MEMBER"/>
    <property type="match status" value="1"/>
</dbReference>
<dbReference type="Pfam" id="PF13181">
    <property type="entry name" value="TPR_8"/>
    <property type="match status" value="2"/>
</dbReference>
<proteinExistence type="inferred from homology"/>
<dbReference type="Gene3D" id="1.25.40.10">
    <property type="entry name" value="Tetratricopeptide repeat domain"/>
    <property type="match status" value="3"/>
</dbReference>
<dbReference type="InterPro" id="IPR050738">
    <property type="entry name" value="Sulfatase"/>
</dbReference>
<evidence type="ECO:0000256" key="1">
    <source>
        <dbReference type="ARBA" id="ARBA00008779"/>
    </source>
</evidence>
<feature type="repeat" description="TPR" evidence="2">
    <location>
        <begin position="451"/>
        <end position="484"/>
    </location>
</feature>
<evidence type="ECO:0000313" key="5">
    <source>
        <dbReference type="Proteomes" id="UP001595533"/>
    </source>
</evidence>
<dbReference type="EMBL" id="JBHRTS010000002">
    <property type="protein sequence ID" value="MFC3193256.1"/>
    <property type="molecule type" value="Genomic_DNA"/>
</dbReference>
<organism evidence="4 5">
    <name type="scientific">Marinicella sediminis</name>
    <dbReference type="NCBI Taxonomy" id="1792834"/>
    <lineage>
        <taxon>Bacteria</taxon>
        <taxon>Pseudomonadati</taxon>
        <taxon>Pseudomonadota</taxon>
        <taxon>Gammaproteobacteria</taxon>
        <taxon>Lysobacterales</taxon>
        <taxon>Marinicellaceae</taxon>
        <taxon>Marinicella</taxon>
    </lineage>
</organism>
<gene>
    <name evidence="4" type="ORF">ACFODZ_03265</name>
</gene>
<evidence type="ECO:0000313" key="4">
    <source>
        <dbReference type="EMBL" id="MFC3193256.1"/>
    </source>
</evidence>
<evidence type="ECO:0000259" key="3">
    <source>
        <dbReference type="Pfam" id="PF00884"/>
    </source>
</evidence>
<dbReference type="InterPro" id="IPR019734">
    <property type="entry name" value="TPR_rpt"/>
</dbReference>
<accession>A0ABV7J9C6</accession>
<comment type="similarity">
    <text evidence="1">Belongs to the sulfatase family.</text>
</comment>
<sequence length="875" mass="98716">MLITVDTTRPDRLEPYGNDQVATPALQNLANRGIVFEQAWAVAPITLVSHASILSGLYPFQHGVRNNGTQYVDEEITTLAERLKDSGYQTSAFVSAAVLDKRYGLAQGFDVYDDDLSDRRNVSPRMVADRIAESTVNATMEWLDSIAEDQPFFSWVHFYDPHANYSPPPPFRDEYRNRLYDGEIAYMDAQIGRLLEHPKMLAAGDEAPIIMVIADHGESLGEHGEKTHALLAYDSTLHIPFIMHIPGMTGGVRIKESVGHVDVMPTLLNLVDLPAQASDDEMAGRDLTPLLAGQFSEPNRAYYSETYLPYYTYGWEKLRVMRKGRWKLIEAPENELYDLMRDPRELSNVIEQHSNTSYDMQRDLTEWLEKEDSGTDANLSLSADELAKLRSLGYLSVGSGRVAERENRPNPMAMIGQHVGLERARMLLADRFYQQAVTQLQNVLRKDPQNLAALIDLVRAHEGLGEVEQAIEHAEHALELDPEYTQTYLTLARLESQRNDMDKALELVELAINLDPINPESKILKATFLNKTNDLAGMGKILSDGLKDNPEHPRLNAVYAHLVEARSGMYEDAEKRLKSALERDPYLDQAWRFMGQLQERMLKPKEAEASYRRGLQSRPDDPELHGALGHLLARSGRFEAAESQLREAIRLSKKPRTELHLSLGGMLSQLGRPEEAQKEYQKVLAINPEHPGARNNAAIALYRSGKTQAAKELLVEVIKTFPNQADAHNNLAAIAVDQKDWQAAIKHSQDTIKLAPNLVESWNNLAIAQEETGLFSEARQNYEKVLSLDADYWPGYYNLGLLMLKMNDHEAAKDAFNEVLFRVPNHVDSHLELGFLYADVLKDKGMALNHLNAFLRHGGDQHHRVEEVRMKINGL</sequence>
<dbReference type="SUPFAM" id="SSF53649">
    <property type="entry name" value="Alkaline phosphatase-like"/>
    <property type="match status" value="1"/>
</dbReference>
<reference evidence="5" key="1">
    <citation type="journal article" date="2019" name="Int. J. Syst. Evol. Microbiol.">
        <title>The Global Catalogue of Microorganisms (GCM) 10K type strain sequencing project: providing services to taxonomists for standard genome sequencing and annotation.</title>
        <authorList>
            <consortium name="The Broad Institute Genomics Platform"/>
            <consortium name="The Broad Institute Genome Sequencing Center for Infectious Disease"/>
            <person name="Wu L."/>
            <person name="Ma J."/>
        </authorList>
    </citation>
    <scope>NUCLEOTIDE SEQUENCE [LARGE SCALE GENOMIC DNA]</scope>
    <source>
        <strain evidence="5">KCTC 42953</strain>
    </source>
</reference>
<dbReference type="Proteomes" id="UP001595533">
    <property type="component" value="Unassembled WGS sequence"/>
</dbReference>
<feature type="repeat" description="TPR" evidence="2">
    <location>
        <begin position="657"/>
        <end position="690"/>
    </location>
</feature>
<comment type="caution">
    <text evidence="4">The sequence shown here is derived from an EMBL/GenBank/DDBJ whole genome shotgun (WGS) entry which is preliminary data.</text>
</comment>
<keyword evidence="5" id="KW-1185">Reference proteome</keyword>
<feature type="repeat" description="TPR" evidence="2">
    <location>
        <begin position="485"/>
        <end position="518"/>
    </location>
</feature>
<name>A0ABV7J9C6_9GAMM</name>
<dbReference type="PANTHER" id="PTHR42693:SF33">
    <property type="entry name" value="ARYLSULFATASE"/>
    <property type="match status" value="1"/>
</dbReference>
<dbReference type="Gene3D" id="3.40.720.10">
    <property type="entry name" value="Alkaline Phosphatase, subunit A"/>
    <property type="match status" value="2"/>
</dbReference>
<dbReference type="Pfam" id="PF00884">
    <property type="entry name" value="Sulfatase"/>
    <property type="match status" value="1"/>
</dbReference>
<protein>
    <submittedName>
        <fullName evidence="4">Tetratricopeptide repeat protein</fullName>
    </submittedName>
</protein>
<dbReference type="Pfam" id="PF14559">
    <property type="entry name" value="TPR_19"/>
    <property type="match status" value="2"/>
</dbReference>
<dbReference type="InterPro" id="IPR017850">
    <property type="entry name" value="Alkaline_phosphatase_core_sf"/>
</dbReference>
<dbReference type="SUPFAM" id="SSF48452">
    <property type="entry name" value="TPR-like"/>
    <property type="match status" value="2"/>
</dbReference>
<dbReference type="Pfam" id="PF13432">
    <property type="entry name" value="TPR_16"/>
    <property type="match status" value="1"/>
</dbReference>
<evidence type="ECO:0000256" key="2">
    <source>
        <dbReference type="PROSITE-ProRule" id="PRU00339"/>
    </source>
</evidence>
<dbReference type="SMART" id="SM00028">
    <property type="entry name" value="TPR"/>
    <property type="match status" value="9"/>
</dbReference>
<dbReference type="InterPro" id="IPR011990">
    <property type="entry name" value="TPR-like_helical_dom_sf"/>
</dbReference>
<feature type="domain" description="Sulfatase N-terminal" evidence="3">
    <location>
        <begin position="2"/>
        <end position="272"/>
    </location>
</feature>
<dbReference type="InterPro" id="IPR000917">
    <property type="entry name" value="Sulfatase_N"/>
</dbReference>
<dbReference type="RefSeq" id="WP_157892660.1">
    <property type="nucleotide sequence ID" value="NZ_JBHRTS010000002.1"/>
</dbReference>
<dbReference type="PROSITE" id="PS50005">
    <property type="entry name" value="TPR"/>
    <property type="match status" value="5"/>
</dbReference>